<evidence type="ECO:0000259" key="4">
    <source>
        <dbReference type="Pfam" id="PF06429"/>
    </source>
</evidence>
<dbReference type="InterPro" id="IPR010930">
    <property type="entry name" value="Flg_bb/hook_C_dom"/>
</dbReference>
<organism evidence="6 7">
    <name type="scientific">Clostridium gelidum</name>
    <dbReference type="NCBI Taxonomy" id="704125"/>
    <lineage>
        <taxon>Bacteria</taxon>
        <taxon>Bacillati</taxon>
        <taxon>Bacillota</taxon>
        <taxon>Clostridia</taxon>
        <taxon>Eubacteriales</taxon>
        <taxon>Clostridiaceae</taxon>
        <taxon>Clostridium</taxon>
    </lineage>
</organism>
<gene>
    <name evidence="6" type="primary">flgE</name>
    <name evidence="6" type="ORF">psyc5s11_46550</name>
</gene>
<dbReference type="EMBL" id="AP024849">
    <property type="protein sequence ID" value="BCZ48588.1"/>
    <property type="molecule type" value="Genomic_DNA"/>
</dbReference>
<dbReference type="RefSeq" id="WP_224034841.1">
    <property type="nucleotide sequence ID" value="NZ_AP024849.1"/>
</dbReference>
<sequence>MALRSMYTGISGMKANQTKLDVVANNIANESTTAFKASRTAFSDMLYQNSGEATSPTSNKGGTNAKQVGLGASVSSINKMMGQGNKLATGRKLDVCVDGEGYLIVCNGPVNGKIDSTGNKVASGSPAMSSVSYTRDGNLTLDKDGNLLTTDGQRVMGYQITNGLITYSTTTPITPIIVTGAPADGAVAVANALVPLVIPASIGADKIKDFNIGSDGVITANLSGGSRVAIGQIAMASFTNPEGLTAIGGNMLSESTNSGSALVKSQLGATGTADNSKAFGSINSGTLEASNVDLTEQFTELITATRSFQASSKLISNGDEILQTITGLIR</sequence>
<dbReference type="InterPro" id="IPR053967">
    <property type="entry name" value="LlgE_F_G-like_D1"/>
</dbReference>
<dbReference type="Proteomes" id="UP000824633">
    <property type="component" value="Chromosome"/>
</dbReference>
<keyword evidence="6" id="KW-0966">Cell projection</keyword>
<dbReference type="InterPro" id="IPR019776">
    <property type="entry name" value="Flagellar_basal_body_rod_CS"/>
</dbReference>
<dbReference type="InterPro" id="IPR001444">
    <property type="entry name" value="Flag_bb_rod_N"/>
</dbReference>
<keyword evidence="2" id="KW-0975">Bacterial flagellum</keyword>
<keyword evidence="6" id="KW-0282">Flagellum</keyword>
<feature type="domain" description="Flagellar basal body rod protein N-terminal" evidence="3">
    <location>
        <begin position="6"/>
        <end position="36"/>
    </location>
</feature>
<comment type="subcellular location">
    <subcellularLocation>
        <location evidence="2">Bacterial flagellum basal body</location>
    </subcellularLocation>
</comment>
<accession>A0ABM7TBW3</accession>
<dbReference type="InterPro" id="IPR037925">
    <property type="entry name" value="FlgE/F/G-like"/>
</dbReference>
<evidence type="ECO:0000313" key="7">
    <source>
        <dbReference type="Proteomes" id="UP000824633"/>
    </source>
</evidence>
<evidence type="ECO:0000256" key="2">
    <source>
        <dbReference type="RuleBase" id="RU362116"/>
    </source>
</evidence>
<name>A0ABM7TBW3_9CLOT</name>
<evidence type="ECO:0000259" key="3">
    <source>
        <dbReference type="Pfam" id="PF00460"/>
    </source>
</evidence>
<protein>
    <submittedName>
        <fullName evidence="6">Flagellar basal body protein</fullName>
    </submittedName>
</protein>
<evidence type="ECO:0000259" key="5">
    <source>
        <dbReference type="Pfam" id="PF22692"/>
    </source>
</evidence>
<keyword evidence="6" id="KW-0969">Cilium</keyword>
<reference evidence="7" key="1">
    <citation type="submission" date="2021-07" db="EMBL/GenBank/DDBJ databases">
        <title>Complete genome sequencing of a Clostridium isolate.</title>
        <authorList>
            <person name="Ueki A."/>
            <person name="Tonouchi A."/>
        </authorList>
    </citation>
    <scope>NUCLEOTIDE SEQUENCE [LARGE SCALE GENOMIC DNA]</scope>
    <source>
        <strain evidence="7">C5S11</strain>
    </source>
</reference>
<dbReference type="PROSITE" id="PS00588">
    <property type="entry name" value="FLAGELLA_BB_ROD"/>
    <property type="match status" value="1"/>
</dbReference>
<dbReference type="Pfam" id="PF22692">
    <property type="entry name" value="LlgE_F_G_D1"/>
    <property type="match status" value="1"/>
</dbReference>
<feature type="domain" description="Flagellar hook protein FlgE/F/G-like D1" evidence="5">
    <location>
        <begin position="130"/>
        <end position="220"/>
    </location>
</feature>
<comment type="similarity">
    <text evidence="1 2">Belongs to the flagella basal body rod proteins family.</text>
</comment>
<dbReference type="Pfam" id="PF06429">
    <property type="entry name" value="Flg_bbr_C"/>
    <property type="match status" value="1"/>
</dbReference>
<feature type="domain" description="Flagellar basal-body/hook protein C-terminal" evidence="4">
    <location>
        <begin position="284"/>
        <end position="327"/>
    </location>
</feature>
<evidence type="ECO:0000313" key="6">
    <source>
        <dbReference type="EMBL" id="BCZ48588.1"/>
    </source>
</evidence>
<evidence type="ECO:0000256" key="1">
    <source>
        <dbReference type="ARBA" id="ARBA00009677"/>
    </source>
</evidence>
<keyword evidence="7" id="KW-1185">Reference proteome</keyword>
<dbReference type="InterPro" id="IPR020013">
    <property type="entry name" value="Flagellar_FlgE/F/G"/>
</dbReference>
<dbReference type="PANTHER" id="PTHR30435">
    <property type="entry name" value="FLAGELLAR PROTEIN"/>
    <property type="match status" value="1"/>
</dbReference>
<dbReference type="SUPFAM" id="SSF117143">
    <property type="entry name" value="Flagellar hook protein flgE"/>
    <property type="match status" value="1"/>
</dbReference>
<dbReference type="NCBIfam" id="TIGR03506">
    <property type="entry name" value="FlgEFG_subfam"/>
    <property type="match status" value="2"/>
</dbReference>
<dbReference type="PANTHER" id="PTHR30435:SF19">
    <property type="entry name" value="FLAGELLAR BASAL-BODY ROD PROTEIN FLGG"/>
    <property type="match status" value="1"/>
</dbReference>
<dbReference type="Pfam" id="PF00460">
    <property type="entry name" value="Flg_bb_rod"/>
    <property type="match status" value="1"/>
</dbReference>
<proteinExistence type="inferred from homology"/>